<reference evidence="2" key="1">
    <citation type="submission" date="2021-02" db="EMBL/GenBank/DDBJ databases">
        <title>Natrosporangium hydrolyticum gen. nov., sp. nov, a haloalkaliphilic actinobacterium from a soda solonchak soil.</title>
        <authorList>
            <person name="Sorokin D.Y."/>
            <person name="Khijniak T.V."/>
            <person name="Zakharycheva A.P."/>
            <person name="Boueva O.V."/>
            <person name="Ariskina E.V."/>
            <person name="Hahnke R.L."/>
            <person name="Bunk B."/>
            <person name="Sproer C."/>
            <person name="Schumann P."/>
            <person name="Evtushenko L.I."/>
            <person name="Kublanov I.V."/>
        </authorList>
    </citation>
    <scope>NUCLEOTIDE SEQUENCE</scope>
    <source>
        <strain evidence="2">DSM 106523</strain>
    </source>
</reference>
<dbReference type="SUPFAM" id="SSF48452">
    <property type="entry name" value="TPR-like"/>
    <property type="match status" value="1"/>
</dbReference>
<evidence type="ECO:0000313" key="2">
    <source>
        <dbReference type="EMBL" id="QSB16267.1"/>
    </source>
</evidence>
<dbReference type="InterPro" id="IPR001387">
    <property type="entry name" value="Cro/C1-type_HTH"/>
</dbReference>
<dbReference type="RefSeq" id="WP_239678472.1">
    <property type="nucleotide sequence ID" value="NZ_CP070499.1"/>
</dbReference>
<gene>
    <name evidence="2" type="ORF">JQS43_08240</name>
</gene>
<dbReference type="EMBL" id="CP070499">
    <property type="protein sequence ID" value="QSB16267.1"/>
    <property type="molecule type" value="Genomic_DNA"/>
</dbReference>
<dbReference type="SUPFAM" id="SSF47413">
    <property type="entry name" value="lambda repressor-like DNA-binding domains"/>
    <property type="match status" value="1"/>
</dbReference>
<dbReference type="CDD" id="cd00093">
    <property type="entry name" value="HTH_XRE"/>
    <property type="match status" value="1"/>
</dbReference>
<dbReference type="Gene3D" id="1.10.260.40">
    <property type="entry name" value="lambda repressor-like DNA-binding domains"/>
    <property type="match status" value="1"/>
</dbReference>
<evidence type="ECO:0000313" key="3">
    <source>
        <dbReference type="Proteomes" id="UP000662857"/>
    </source>
</evidence>
<sequence length="466" mass="50120">MTAPAASNEPPAPVTEPIGPLLTTLRLARGLSQLRVAEQLCAAAGVATVSRHEVSRWERGERVPGTFWLGWLAAVLEAPVEELEQAVALTRAGEQRSAHPAEWTPELLWHPPTATELRRALDRDGAQDLRTMAHAWLAGPPEQPRETLTLVPSPTTTHLLDARTQRLAELRRMDDLVGGVDLAPLVHQEVHESISVLTTVGNGQPRRRALSLLGEYAQLAGWVFADAGDPGAARRAYRVALRAAAAAADRLLAGYVLAGLSHLTLEDGDPQEALLLARTAQTGLGADATALTRALLLHRVALAAARSGDRRGAHSALRAADRAARSGTSEPEPTWLYWLDQAELTAMTGRALMALGRPLRALDQLTAAGGRRGPRGAALYECWMARGYLQVGEYEQAGRLARRAFRNAVTAGSHRAAALLRRLHPMLLRHRDLPTVRAYERVTEGYHGLLPSAGPASSGEEANPVG</sequence>
<dbReference type="Proteomes" id="UP000662857">
    <property type="component" value="Chromosome"/>
</dbReference>
<protein>
    <submittedName>
        <fullName evidence="2">Helix-turn-helix transcriptional regulator</fullName>
    </submittedName>
</protein>
<proteinExistence type="predicted"/>
<dbReference type="KEGG" id="nhy:JQS43_08240"/>
<dbReference type="InterPro" id="IPR010982">
    <property type="entry name" value="Lambda_DNA-bd_dom_sf"/>
</dbReference>
<accession>A0A895YEN8</accession>
<dbReference type="InterPro" id="IPR011990">
    <property type="entry name" value="TPR-like_helical_dom_sf"/>
</dbReference>
<evidence type="ECO:0000259" key="1">
    <source>
        <dbReference type="PROSITE" id="PS50943"/>
    </source>
</evidence>
<keyword evidence="3" id="KW-1185">Reference proteome</keyword>
<dbReference type="GO" id="GO:0003677">
    <property type="term" value="F:DNA binding"/>
    <property type="evidence" value="ECO:0007669"/>
    <property type="project" value="InterPro"/>
</dbReference>
<dbReference type="PROSITE" id="PS50943">
    <property type="entry name" value="HTH_CROC1"/>
    <property type="match status" value="1"/>
</dbReference>
<dbReference type="AlphaFoldDB" id="A0A895YEN8"/>
<organism evidence="2 3">
    <name type="scientific">Natronosporangium hydrolyticum</name>
    <dbReference type="NCBI Taxonomy" id="2811111"/>
    <lineage>
        <taxon>Bacteria</taxon>
        <taxon>Bacillati</taxon>
        <taxon>Actinomycetota</taxon>
        <taxon>Actinomycetes</taxon>
        <taxon>Micromonosporales</taxon>
        <taxon>Micromonosporaceae</taxon>
        <taxon>Natronosporangium</taxon>
    </lineage>
</organism>
<name>A0A895YEN8_9ACTN</name>
<feature type="domain" description="HTH cro/C1-type" evidence="1">
    <location>
        <begin position="22"/>
        <end position="83"/>
    </location>
</feature>